<comment type="catalytic activity">
    <reaction evidence="1">
        <text>S-ubiquitinyl-[E2 ubiquitin-conjugating enzyme]-L-cysteine + [acceptor protein]-L-lysine = [E2 ubiquitin-conjugating enzyme]-L-cysteine + N(6)-ubiquitinyl-[acceptor protein]-L-lysine.</text>
        <dbReference type="EC" id="2.3.2.27"/>
    </reaction>
</comment>
<feature type="domain" description="DUF2921" evidence="12">
    <location>
        <begin position="19"/>
        <end position="94"/>
    </location>
</feature>
<evidence type="ECO:0000313" key="13">
    <source>
        <dbReference type="EMBL" id="MED6110966.1"/>
    </source>
</evidence>
<comment type="pathway">
    <text evidence="3">Protein modification; protein ubiquitination.</text>
</comment>
<evidence type="ECO:0000256" key="5">
    <source>
        <dbReference type="ARBA" id="ARBA00022679"/>
    </source>
</evidence>
<evidence type="ECO:0000256" key="10">
    <source>
        <dbReference type="SAM" id="Phobius"/>
    </source>
</evidence>
<evidence type="ECO:0000256" key="7">
    <source>
        <dbReference type="ARBA" id="ARBA00022786"/>
    </source>
</evidence>
<feature type="transmembrane region" description="Helical" evidence="10">
    <location>
        <begin position="266"/>
        <end position="283"/>
    </location>
</feature>
<feature type="transmembrane region" description="Helical" evidence="10">
    <location>
        <begin position="311"/>
        <end position="329"/>
    </location>
</feature>
<keyword evidence="8 10" id="KW-1133">Transmembrane helix</keyword>
<dbReference type="InterPro" id="IPR021319">
    <property type="entry name" value="DUF2921"/>
</dbReference>
<evidence type="ECO:0000259" key="11">
    <source>
        <dbReference type="Pfam" id="PF11145"/>
    </source>
</evidence>
<evidence type="ECO:0000313" key="14">
    <source>
        <dbReference type="Proteomes" id="UP001341840"/>
    </source>
</evidence>
<evidence type="ECO:0000256" key="2">
    <source>
        <dbReference type="ARBA" id="ARBA00004127"/>
    </source>
</evidence>
<dbReference type="Proteomes" id="UP001341840">
    <property type="component" value="Unassembled WGS sequence"/>
</dbReference>
<dbReference type="EC" id="2.3.2.27" evidence="4"/>
<evidence type="ECO:0000256" key="3">
    <source>
        <dbReference type="ARBA" id="ARBA00004906"/>
    </source>
</evidence>
<evidence type="ECO:0000256" key="8">
    <source>
        <dbReference type="ARBA" id="ARBA00022989"/>
    </source>
</evidence>
<sequence>MTLSERYWREDDEVVSPYFLEGVYDPLAGDMHLIGCRKVSSNDSSSVEHGLDCLVEVKVQYSSESTRWLKNPSVEMTITSQRSEEDELHFKPITLKTPIVSYNEHEGDYYAFRKIFEGVLRLLISLSAVGIIWSQLRYMNRNEGYIPYMSLGTLSLLMFGYGADVIRSSEILFGSNEFRTSYQVHGYEQAFLEALQTSTRVLVLVSLLLTIKQYQKVSEVKKKRKAYYLVPAMLMINLKMEDFFLMPQVIENKAWSSQGRPLRKTYYIGLTLLRLVTYFYDYIRDPLMYSFSKDGGDALLYNQVGSDFSSIYDIMVPIIMILLACVVNIQQSWNYLKPKST</sequence>
<dbReference type="InterPro" id="IPR057425">
    <property type="entry name" value="DUF2921_N"/>
</dbReference>
<feature type="transmembrane region" description="Helical" evidence="10">
    <location>
        <begin position="145"/>
        <end position="163"/>
    </location>
</feature>
<reference evidence="13 14" key="1">
    <citation type="journal article" date="2023" name="Plants (Basel)">
        <title>Bridging the Gap: Combining Genomics and Transcriptomics Approaches to Understand Stylosanthes scabra, an Orphan Legume from the Brazilian Caatinga.</title>
        <authorList>
            <person name="Ferreira-Neto J.R.C."/>
            <person name="da Silva M.D."/>
            <person name="Binneck E."/>
            <person name="de Melo N.F."/>
            <person name="da Silva R.H."/>
            <person name="de Melo A.L.T.M."/>
            <person name="Pandolfi V."/>
            <person name="Bustamante F.O."/>
            <person name="Brasileiro-Vidal A.C."/>
            <person name="Benko-Iseppon A.M."/>
        </authorList>
    </citation>
    <scope>NUCLEOTIDE SEQUENCE [LARGE SCALE GENOMIC DNA]</scope>
    <source>
        <tissue evidence="13">Leaves</tissue>
    </source>
</reference>
<dbReference type="Pfam" id="PF11145">
    <property type="entry name" value="DUF2921"/>
    <property type="match status" value="1"/>
</dbReference>
<gene>
    <name evidence="13" type="ORF">PIB30_047963</name>
</gene>
<evidence type="ECO:0000259" key="12">
    <source>
        <dbReference type="Pfam" id="PF25333"/>
    </source>
</evidence>
<dbReference type="PANTHER" id="PTHR33389:SF20">
    <property type="match status" value="1"/>
</dbReference>
<keyword evidence="6 10" id="KW-0812">Transmembrane</keyword>
<evidence type="ECO:0000256" key="4">
    <source>
        <dbReference type="ARBA" id="ARBA00012483"/>
    </source>
</evidence>
<proteinExistence type="predicted"/>
<feature type="domain" description="SWEET-like" evidence="11">
    <location>
        <begin position="197"/>
        <end position="335"/>
    </location>
</feature>
<organism evidence="13 14">
    <name type="scientific">Stylosanthes scabra</name>
    <dbReference type="NCBI Taxonomy" id="79078"/>
    <lineage>
        <taxon>Eukaryota</taxon>
        <taxon>Viridiplantae</taxon>
        <taxon>Streptophyta</taxon>
        <taxon>Embryophyta</taxon>
        <taxon>Tracheophyta</taxon>
        <taxon>Spermatophyta</taxon>
        <taxon>Magnoliopsida</taxon>
        <taxon>eudicotyledons</taxon>
        <taxon>Gunneridae</taxon>
        <taxon>Pentapetalae</taxon>
        <taxon>rosids</taxon>
        <taxon>fabids</taxon>
        <taxon>Fabales</taxon>
        <taxon>Fabaceae</taxon>
        <taxon>Papilionoideae</taxon>
        <taxon>50 kb inversion clade</taxon>
        <taxon>dalbergioids sensu lato</taxon>
        <taxon>Dalbergieae</taxon>
        <taxon>Pterocarpus clade</taxon>
        <taxon>Stylosanthes</taxon>
    </lineage>
</organism>
<protein>
    <recommendedName>
        <fullName evidence="4">RING-type E3 ubiquitin transferase</fullName>
        <ecNumber evidence="4">2.3.2.27</ecNumber>
    </recommendedName>
</protein>
<evidence type="ECO:0000256" key="1">
    <source>
        <dbReference type="ARBA" id="ARBA00000900"/>
    </source>
</evidence>
<keyword evidence="7" id="KW-0833">Ubl conjugation pathway</keyword>
<feature type="transmembrane region" description="Helical" evidence="10">
    <location>
        <begin position="119"/>
        <end position="139"/>
    </location>
</feature>
<keyword evidence="14" id="KW-1185">Reference proteome</keyword>
<comment type="caution">
    <text evidence="13">The sequence shown here is derived from an EMBL/GenBank/DDBJ whole genome shotgun (WGS) entry which is preliminary data.</text>
</comment>
<comment type="subcellular location">
    <subcellularLocation>
        <location evidence="2">Endomembrane system</location>
        <topology evidence="2">Multi-pass membrane protein</topology>
    </subcellularLocation>
</comment>
<evidence type="ECO:0000256" key="9">
    <source>
        <dbReference type="ARBA" id="ARBA00023136"/>
    </source>
</evidence>
<dbReference type="Pfam" id="PF25333">
    <property type="entry name" value="DUF2921_N"/>
    <property type="match status" value="1"/>
</dbReference>
<dbReference type="EMBL" id="JASCZI010000311">
    <property type="protein sequence ID" value="MED6110966.1"/>
    <property type="molecule type" value="Genomic_DNA"/>
</dbReference>
<keyword evidence="5" id="KW-0808">Transferase</keyword>
<evidence type="ECO:0000256" key="6">
    <source>
        <dbReference type="ARBA" id="ARBA00022692"/>
    </source>
</evidence>
<keyword evidence="9 10" id="KW-0472">Membrane</keyword>
<accession>A0ABU6QHK4</accession>
<dbReference type="PANTHER" id="PTHR33389">
    <property type="entry name" value="FAMILY PROTEIN, PUTATIVE (DUF2921)-RELATED"/>
    <property type="match status" value="1"/>
</dbReference>
<name>A0ABU6QHK4_9FABA</name>